<evidence type="ECO:0000313" key="3">
    <source>
        <dbReference type="Proteomes" id="UP000289323"/>
    </source>
</evidence>
<protein>
    <submittedName>
        <fullName evidence="2">709e0296-46c9-4b88-8e96-0c77b13a4457</fullName>
    </submittedName>
</protein>
<gene>
    <name evidence="2" type="ORF">TT172_LOCUS8691</name>
</gene>
<proteinExistence type="predicted"/>
<feature type="region of interest" description="Disordered" evidence="1">
    <location>
        <begin position="1"/>
        <end position="23"/>
    </location>
</feature>
<feature type="compositionally biased region" description="Low complexity" evidence="1">
    <location>
        <begin position="264"/>
        <end position="274"/>
    </location>
</feature>
<organism evidence="2 3">
    <name type="scientific">Thermothielavioides terrestris</name>
    <dbReference type="NCBI Taxonomy" id="2587410"/>
    <lineage>
        <taxon>Eukaryota</taxon>
        <taxon>Fungi</taxon>
        <taxon>Dikarya</taxon>
        <taxon>Ascomycota</taxon>
        <taxon>Pezizomycotina</taxon>
        <taxon>Sordariomycetes</taxon>
        <taxon>Sordariomycetidae</taxon>
        <taxon>Sordariales</taxon>
        <taxon>Chaetomiaceae</taxon>
        <taxon>Thermothielavioides</taxon>
    </lineage>
</organism>
<feature type="region of interest" description="Disordered" evidence="1">
    <location>
        <begin position="96"/>
        <end position="116"/>
    </location>
</feature>
<dbReference type="AlphaFoldDB" id="A0A3S4BQ49"/>
<reference evidence="2 3" key="1">
    <citation type="submission" date="2018-04" db="EMBL/GenBank/DDBJ databases">
        <authorList>
            <person name="Huttner S."/>
            <person name="Dainat J."/>
        </authorList>
    </citation>
    <scope>NUCLEOTIDE SEQUENCE [LARGE SCALE GENOMIC DNA]</scope>
</reference>
<dbReference type="Proteomes" id="UP000289323">
    <property type="component" value="Unassembled WGS sequence"/>
</dbReference>
<evidence type="ECO:0000256" key="1">
    <source>
        <dbReference type="SAM" id="MobiDB-lite"/>
    </source>
</evidence>
<name>A0A3S4BQ49_9PEZI</name>
<feature type="region of interest" description="Disordered" evidence="1">
    <location>
        <begin position="264"/>
        <end position="301"/>
    </location>
</feature>
<sequence length="362" mass="37376">MVVIYPFTPDEAESQSKQPWERHSGNELGICQAADRVVPSLSGLLRQAIEHDDRFAATQALFRGAGIVRMPHCSRLRNDDPQARSRLSYAVSPAKRSVTGLPRPGCTPASAQPSSSSPKLSLIFFAFFFGLLFAIAAPESSPSWAAAAARADPAALVAVPPLSPCVPASSSSSSAPTPTTRPTFLFLRESPTPVSFSLGGGGAVTVSAAAAAASGAALLFGACSTTTSPAAAGPAGSSSSSSACRFWTRPSAPTAMSSVLPCSSTTSGASSASALPDRGLAGRRRAARIGSGPSGSVSDACWPRSRARNGGRFAVYCRFLAVILGLRDMVGPGRRSLAWTVGRRRLLAGCVVVAPARRRWTV</sequence>
<accession>A0A3S4BQ49</accession>
<evidence type="ECO:0000313" key="2">
    <source>
        <dbReference type="EMBL" id="SPQ26272.1"/>
    </source>
</evidence>
<dbReference type="EMBL" id="OUUZ01000016">
    <property type="protein sequence ID" value="SPQ26272.1"/>
    <property type="molecule type" value="Genomic_DNA"/>
</dbReference>